<dbReference type="EC" id="2.7.13.3" evidence="2"/>
<keyword evidence="3" id="KW-0597">Phosphoprotein</keyword>
<evidence type="ECO:0000256" key="6">
    <source>
        <dbReference type="ARBA" id="ARBA00022777"/>
    </source>
</evidence>
<proteinExistence type="predicted"/>
<evidence type="ECO:0000256" key="4">
    <source>
        <dbReference type="ARBA" id="ARBA00022679"/>
    </source>
</evidence>
<keyword evidence="8" id="KW-1133">Transmembrane helix</keyword>
<dbReference type="Gene3D" id="1.25.40.10">
    <property type="entry name" value="Tetratricopeptide repeat domain"/>
    <property type="match status" value="1"/>
</dbReference>
<dbReference type="Pfam" id="PF07568">
    <property type="entry name" value="HisKA_2"/>
    <property type="match status" value="1"/>
</dbReference>
<feature type="transmembrane region" description="Helical" evidence="8">
    <location>
        <begin position="364"/>
        <end position="382"/>
    </location>
</feature>
<feature type="domain" description="Histidine kinase/HSP90-like ATPase" evidence="9">
    <location>
        <begin position="511"/>
        <end position="599"/>
    </location>
</feature>
<keyword evidence="7" id="KW-0067">ATP-binding</keyword>
<dbReference type="Proteomes" id="UP000004690">
    <property type="component" value="Unassembled WGS sequence"/>
</dbReference>
<dbReference type="SUPFAM" id="SSF48452">
    <property type="entry name" value="TPR-like"/>
    <property type="match status" value="2"/>
</dbReference>
<keyword evidence="6 11" id="KW-0418">Kinase</keyword>
<dbReference type="SMART" id="SM00028">
    <property type="entry name" value="TPR"/>
    <property type="match status" value="5"/>
</dbReference>
<name>I3C0D7_9FLAO</name>
<dbReference type="EMBL" id="JH651380">
    <property type="protein sequence ID" value="EIJ37080.1"/>
    <property type="molecule type" value="Genomic_DNA"/>
</dbReference>
<evidence type="ECO:0000256" key="5">
    <source>
        <dbReference type="ARBA" id="ARBA00022741"/>
    </source>
</evidence>
<dbReference type="eggNOG" id="COG3920">
    <property type="taxonomic scope" value="Bacteria"/>
</dbReference>
<dbReference type="Pfam" id="PF13424">
    <property type="entry name" value="TPR_12"/>
    <property type="match status" value="1"/>
</dbReference>
<accession>I3C0D7</accession>
<dbReference type="Gene3D" id="3.30.565.10">
    <property type="entry name" value="Histidine kinase-like ATPase, C-terminal domain"/>
    <property type="match status" value="1"/>
</dbReference>
<evidence type="ECO:0000259" key="9">
    <source>
        <dbReference type="Pfam" id="PF02518"/>
    </source>
</evidence>
<keyword evidence="8" id="KW-0472">Membrane</keyword>
<sequence>MLEYRNSFRNNHFFLISFLLFIFCLISYNATSQDRKKADSIINLLNNKKLSSKQKAKELSVLAYYHPDLDSALYVAKQALILAKENKSPIAIAESWEEISHVERRLGNNDKSLSATLNALEIYDSLKLNERKGASYNQLASNYISDGNPREAIQYLKDAYLIYNDAANNRKKLYTLLNLGEAYRLSGYLDSAQVCFNKGLKLNQTKRDLIVEGYAFGNLGMIYAAKGMNSSSKEFLTKAITILDSLGDSYSSTIYLIELGKVYQSQDSLTKSKDIFLNALKISKSIGLKEQIRDLSQILSEFYSHQVNYKEALYYQKQFQLYQDSLVNKENIQRIERIKSGYEIDKKESEIKLLGKLNSNQKKLLIILSLGLIILFSLLYLITRAHRKIKMINKNLAIQKNELYQREQEKIILLRELNHRVKNNLQMISSLLSLQEQELSGHPAKEAISEGKNRVEALSLVHRKLYQDKLGTYIPLKEYITELVEGLFYGYGATFSPIFHIQKINLNIDKAVPLSLIVNEIIINALKYAYHNIANPELKINVVKSEATIFLTIQDNGNGFQIGKLETTDSFGIKLIYSLVKQVNGTISKKSNSGTIWEISFENS</sequence>
<dbReference type="eggNOG" id="COG0457">
    <property type="taxonomic scope" value="Bacteria"/>
</dbReference>
<evidence type="ECO:0000256" key="7">
    <source>
        <dbReference type="ARBA" id="ARBA00022840"/>
    </source>
</evidence>
<dbReference type="OrthoDB" id="9767435at2"/>
<dbReference type="InterPro" id="IPR019734">
    <property type="entry name" value="TPR_rpt"/>
</dbReference>
<dbReference type="InterPro" id="IPR036890">
    <property type="entry name" value="HATPase_C_sf"/>
</dbReference>
<protein>
    <recommendedName>
        <fullName evidence="2">histidine kinase</fullName>
        <ecNumber evidence="2">2.7.13.3</ecNumber>
    </recommendedName>
</protein>
<keyword evidence="12" id="KW-1185">Reference proteome</keyword>
<keyword evidence="4" id="KW-0808">Transferase</keyword>
<gene>
    <name evidence="11" type="ORF">JoomaDRAFT_0013</name>
</gene>
<organism evidence="11 12">
    <name type="scientific">Galbibacter orientalis DSM 19592</name>
    <dbReference type="NCBI Taxonomy" id="926559"/>
    <lineage>
        <taxon>Bacteria</taxon>
        <taxon>Pseudomonadati</taxon>
        <taxon>Bacteroidota</taxon>
        <taxon>Flavobacteriia</taxon>
        <taxon>Flavobacteriales</taxon>
        <taxon>Flavobacteriaceae</taxon>
        <taxon>Galbibacter</taxon>
    </lineage>
</organism>
<evidence type="ECO:0000259" key="10">
    <source>
        <dbReference type="Pfam" id="PF07568"/>
    </source>
</evidence>
<comment type="catalytic activity">
    <reaction evidence="1">
        <text>ATP + protein L-histidine = ADP + protein N-phospho-L-histidine.</text>
        <dbReference type="EC" id="2.7.13.3"/>
    </reaction>
</comment>
<keyword evidence="8" id="KW-0812">Transmembrane</keyword>
<dbReference type="STRING" id="926559.JoomaDRAFT_0013"/>
<dbReference type="AlphaFoldDB" id="I3C0D7"/>
<dbReference type="RefSeq" id="WP_008615696.1">
    <property type="nucleotide sequence ID" value="NZ_JH651380.1"/>
</dbReference>
<dbReference type="GO" id="GO:0004673">
    <property type="term" value="F:protein histidine kinase activity"/>
    <property type="evidence" value="ECO:0007669"/>
    <property type="project" value="UniProtKB-EC"/>
</dbReference>
<dbReference type="Pfam" id="PF02518">
    <property type="entry name" value="HATPase_c"/>
    <property type="match status" value="1"/>
</dbReference>
<evidence type="ECO:0000256" key="3">
    <source>
        <dbReference type="ARBA" id="ARBA00022553"/>
    </source>
</evidence>
<dbReference type="GO" id="GO:0005524">
    <property type="term" value="F:ATP binding"/>
    <property type="evidence" value="ECO:0007669"/>
    <property type="project" value="UniProtKB-KW"/>
</dbReference>
<evidence type="ECO:0000313" key="11">
    <source>
        <dbReference type="EMBL" id="EIJ37080.1"/>
    </source>
</evidence>
<dbReference type="InterPro" id="IPR011990">
    <property type="entry name" value="TPR-like_helical_dom_sf"/>
</dbReference>
<evidence type="ECO:0000256" key="1">
    <source>
        <dbReference type="ARBA" id="ARBA00000085"/>
    </source>
</evidence>
<dbReference type="HOGENOM" id="CLU_022307_0_0_10"/>
<dbReference type="InterPro" id="IPR011495">
    <property type="entry name" value="Sig_transdc_His_kin_sub2_dim/P"/>
</dbReference>
<dbReference type="SUPFAM" id="SSF55874">
    <property type="entry name" value="ATPase domain of HSP90 chaperone/DNA topoisomerase II/histidine kinase"/>
    <property type="match status" value="1"/>
</dbReference>
<dbReference type="PANTHER" id="PTHR41523">
    <property type="entry name" value="TWO-COMPONENT SYSTEM SENSOR PROTEIN"/>
    <property type="match status" value="1"/>
</dbReference>
<reference evidence="11 12" key="1">
    <citation type="submission" date="2012-02" db="EMBL/GenBank/DDBJ databases">
        <title>Improved High-Quality Draft genome of Joostella marina DSM 19592.</title>
        <authorList>
            <consortium name="US DOE Joint Genome Institute (JGI-PGF)"/>
            <person name="Lucas S."/>
            <person name="Copeland A."/>
            <person name="Lapidus A."/>
            <person name="Bruce D."/>
            <person name="Goodwin L."/>
            <person name="Pitluck S."/>
            <person name="Peters L."/>
            <person name="Chertkov O."/>
            <person name="Ovchinnikova G."/>
            <person name="Kyrpides N."/>
            <person name="Mavromatis K."/>
            <person name="Detter J.C."/>
            <person name="Han C."/>
            <person name="Land M."/>
            <person name="Hauser L."/>
            <person name="Markowitz V."/>
            <person name="Cheng J.-F."/>
            <person name="Hugenholtz P."/>
            <person name="Woyke T."/>
            <person name="Wu D."/>
            <person name="Tindall B."/>
            <person name="Brambilla E."/>
            <person name="Klenk H.-P."/>
            <person name="Eisen J.A."/>
        </authorList>
    </citation>
    <scope>NUCLEOTIDE SEQUENCE [LARGE SCALE GENOMIC DNA]</scope>
    <source>
        <strain evidence="11 12">DSM 19592</strain>
    </source>
</reference>
<feature type="transmembrane region" description="Helical" evidence="8">
    <location>
        <begin position="12"/>
        <end position="30"/>
    </location>
</feature>
<keyword evidence="5" id="KW-0547">Nucleotide-binding</keyword>
<feature type="domain" description="Signal transduction histidine kinase subgroup 2 dimerisation and phosphoacceptor" evidence="10">
    <location>
        <begin position="416"/>
        <end position="488"/>
    </location>
</feature>
<dbReference type="Gene3D" id="3.30.450.20">
    <property type="entry name" value="PAS domain"/>
    <property type="match status" value="1"/>
</dbReference>
<evidence type="ECO:0000256" key="8">
    <source>
        <dbReference type="SAM" id="Phobius"/>
    </source>
</evidence>
<dbReference type="PANTHER" id="PTHR41523:SF8">
    <property type="entry name" value="ETHYLENE RESPONSE SENSOR PROTEIN"/>
    <property type="match status" value="1"/>
</dbReference>
<evidence type="ECO:0000256" key="2">
    <source>
        <dbReference type="ARBA" id="ARBA00012438"/>
    </source>
</evidence>
<dbReference type="InterPro" id="IPR003594">
    <property type="entry name" value="HATPase_dom"/>
</dbReference>
<evidence type="ECO:0000313" key="12">
    <source>
        <dbReference type="Proteomes" id="UP000004690"/>
    </source>
</evidence>
<dbReference type="Pfam" id="PF13181">
    <property type="entry name" value="TPR_8"/>
    <property type="match status" value="2"/>
</dbReference>